<keyword evidence="1" id="KW-1133">Transmembrane helix</keyword>
<evidence type="ECO:0000313" key="2">
    <source>
        <dbReference type="EMBL" id="CEF43067.1"/>
    </source>
</evidence>
<dbReference type="KEGG" id="asz:ASN_1P33"/>
<sequence>MARSDGPPVCWDHVMASVSQDEPADDFEGAIASARQDLQLAIAKAHLTDDPLGVALHAMSETLGAQAALYKATFNKYRDISADLDRARSDAVEAGRLELEGQKAGIVQELAPQLLKLTASQVKVQERTVKLKTLLMAGGIAGVLAITAACVGYGTGWKNGRTNGLYDKGALFAALQEHGPGAETALIELVRNNDIPAVLSACRAHAFDQGGRQACAAPLWLEPPRPPAAQDNK</sequence>
<geneLocation type="plasmid" evidence="3">
    <name>1P</name>
</geneLocation>
<keyword evidence="1" id="KW-0812">Transmembrane</keyword>
<dbReference type="AlphaFoldDB" id="A0A0U5EZ42"/>
<proteinExistence type="predicted"/>
<name>A0A0U5EZ42_9PROT</name>
<dbReference type="Proteomes" id="UP000056109">
    <property type="component" value="Plasmid 1P"/>
</dbReference>
<organism evidence="2 3">
    <name type="scientific">Acetobacter senegalensis</name>
    <dbReference type="NCBI Taxonomy" id="446692"/>
    <lineage>
        <taxon>Bacteria</taxon>
        <taxon>Pseudomonadati</taxon>
        <taxon>Pseudomonadota</taxon>
        <taxon>Alphaproteobacteria</taxon>
        <taxon>Acetobacterales</taxon>
        <taxon>Acetobacteraceae</taxon>
        <taxon>Acetobacter</taxon>
    </lineage>
</organism>
<evidence type="ECO:0000313" key="3">
    <source>
        <dbReference type="Proteomes" id="UP000056109"/>
    </source>
</evidence>
<evidence type="ECO:0000256" key="1">
    <source>
        <dbReference type="SAM" id="Phobius"/>
    </source>
</evidence>
<reference evidence="3" key="1">
    <citation type="submission" date="2014-09" db="EMBL/GenBank/DDBJ databases">
        <authorList>
            <person name="Illeghems K.G."/>
        </authorList>
    </citation>
    <scope>NUCLEOTIDE SEQUENCE [LARGE SCALE GENOMIC DNA]</scope>
    <source>
        <strain evidence="3">108B</strain>
        <plasmid evidence="3">1P</plasmid>
    </source>
</reference>
<accession>A0A0U5EZ42</accession>
<keyword evidence="3" id="KW-1185">Reference proteome</keyword>
<protein>
    <submittedName>
        <fullName evidence="2">Uncharacterized protein</fullName>
    </submittedName>
</protein>
<dbReference type="PATRIC" id="fig|446692.3.peg.4097"/>
<dbReference type="EMBL" id="LN606601">
    <property type="protein sequence ID" value="CEF43067.1"/>
    <property type="molecule type" value="Genomic_DNA"/>
</dbReference>
<keyword evidence="1" id="KW-0472">Membrane</keyword>
<gene>
    <name evidence="2" type="ORF">ASN_1P33</name>
</gene>
<feature type="transmembrane region" description="Helical" evidence="1">
    <location>
        <begin position="133"/>
        <end position="154"/>
    </location>
</feature>